<evidence type="ECO:0000256" key="1">
    <source>
        <dbReference type="ARBA" id="ARBA00004123"/>
    </source>
</evidence>
<dbReference type="PANTHER" id="PTHR16515">
    <property type="entry name" value="PR DOMAIN ZINC FINGER PROTEIN"/>
    <property type="match status" value="1"/>
</dbReference>
<evidence type="ECO:0000256" key="7">
    <source>
        <dbReference type="PROSITE-ProRule" id="PRU00042"/>
    </source>
</evidence>
<organism evidence="9 10">
    <name type="scientific">Salmo trutta</name>
    <name type="common">Brown trout</name>
    <dbReference type="NCBI Taxonomy" id="8032"/>
    <lineage>
        <taxon>Eukaryota</taxon>
        <taxon>Metazoa</taxon>
        <taxon>Chordata</taxon>
        <taxon>Craniata</taxon>
        <taxon>Vertebrata</taxon>
        <taxon>Euteleostomi</taxon>
        <taxon>Actinopterygii</taxon>
        <taxon>Neopterygii</taxon>
        <taxon>Teleostei</taxon>
        <taxon>Protacanthopterygii</taxon>
        <taxon>Salmoniformes</taxon>
        <taxon>Salmonidae</taxon>
        <taxon>Salmoninae</taxon>
        <taxon>Salmo</taxon>
    </lineage>
</organism>
<keyword evidence="4 7" id="KW-0863">Zinc-finger</keyword>
<keyword evidence="3" id="KW-0677">Repeat</keyword>
<dbReference type="InterPro" id="IPR036236">
    <property type="entry name" value="Znf_C2H2_sf"/>
</dbReference>
<feature type="domain" description="C2H2-type" evidence="8">
    <location>
        <begin position="27"/>
        <end position="54"/>
    </location>
</feature>
<dbReference type="InterPro" id="IPR050331">
    <property type="entry name" value="Zinc_finger"/>
</dbReference>
<dbReference type="FunFam" id="3.30.160.60:FF:001049">
    <property type="entry name" value="zinc finger protein 319"/>
    <property type="match status" value="1"/>
</dbReference>
<evidence type="ECO:0000256" key="4">
    <source>
        <dbReference type="ARBA" id="ARBA00022771"/>
    </source>
</evidence>
<evidence type="ECO:0000256" key="3">
    <source>
        <dbReference type="ARBA" id="ARBA00022737"/>
    </source>
</evidence>
<keyword evidence="2" id="KW-0479">Metal-binding</keyword>
<dbReference type="GO" id="GO:0005634">
    <property type="term" value="C:nucleus"/>
    <property type="evidence" value="ECO:0007669"/>
    <property type="project" value="UniProtKB-SubCell"/>
</dbReference>
<dbReference type="Gene3D" id="3.30.160.60">
    <property type="entry name" value="Classic Zinc Finger"/>
    <property type="match status" value="2"/>
</dbReference>
<dbReference type="SUPFAM" id="SSF57667">
    <property type="entry name" value="beta-beta-alpha zinc fingers"/>
    <property type="match status" value="1"/>
</dbReference>
<feature type="domain" description="C2H2-type" evidence="8">
    <location>
        <begin position="1"/>
        <end position="26"/>
    </location>
</feature>
<evidence type="ECO:0000256" key="2">
    <source>
        <dbReference type="ARBA" id="ARBA00022723"/>
    </source>
</evidence>
<dbReference type="InParanoid" id="A0A674AMK7"/>
<reference evidence="9" key="1">
    <citation type="submission" date="2025-08" db="UniProtKB">
        <authorList>
            <consortium name="Ensembl"/>
        </authorList>
    </citation>
    <scope>IDENTIFICATION</scope>
</reference>
<dbReference type="FunFam" id="3.30.160.60:FF:000145">
    <property type="entry name" value="Zinc finger protein 574"/>
    <property type="match status" value="1"/>
</dbReference>
<proteinExistence type="predicted"/>
<dbReference type="SMART" id="SM00355">
    <property type="entry name" value="ZnF_C2H2"/>
    <property type="match status" value="2"/>
</dbReference>
<comment type="subcellular location">
    <subcellularLocation>
        <location evidence="1">Nucleus</location>
    </subcellularLocation>
</comment>
<keyword evidence="10" id="KW-1185">Reference proteome</keyword>
<evidence type="ECO:0000259" key="8">
    <source>
        <dbReference type="PROSITE" id="PS50157"/>
    </source>
</evidence>
<protein>
    <recommendedName>
        <fullName evidence="8">C2H2-type domain-containing protein</fullName>
    </recommendedName>
</protein>
<keyword evidence="6" id="KW-0539">Nucleus</keyword>
<dbReference type="PANTHER" id="PTHR16515:SF58">
    <property type="entry name" value="ZINC FINGER PROTEIN 22"/>
    <property type="match status" value="1"/>
</dbReference>
<dbReference type="GeneTree" id="ENSGT01010000222572"/>
<dbReference type="PROSITE" id="PS50157">
    <property type="entry name" value="ZINC_FINGER_C2H2_2"/>
    <property type="match status" value="2"/>
</dbReference>
<sequence length="54" mass="6476">LGVCEKRFSHQHQLKRHLKVHTGERPFACTHCGKRFSERSYLRIHQQKMHTAHV</sequence>
<name>A0A674AMK7_SALTR</name>
<evidence type="ECO:0000256" key="5">
    <source>
        <dbReference type="ARBA" id="ARBA00022833"/>
    </source>
</evidence>
<dbReference type="AlphaFoldDB" id="A0A674AMK7"/>
<evidence type="ECO:0000313" key="10">
    <source>
        <dbReference type="Proteomes" id="UP000472277"/>
    </source>
</evidence>
<dbReference type="InterPro" id="IPR013087">
    <property type="entry name" value="Znf_C2H2_type"/>
</dbReference>
<reference evidence="9" key="2">
    <citation type="submission" date="2025-09" db="UniProtKB">
        <authorList>
            <consortium name="Ensembl"/>
        </authorList>
    </citation>
    <scope>IDENTIFICATION</scope>
</reference>
<dbReference type="Proteomes" id="UP000472277">
    <property type="component" value="Chromosome 11"/>
</dbReference>
<dbReference type="PROSITE" id="PS00028">
    <property type="entry name" value="ZINC_FINGER_C2H2_1"/>
    <property type="match status" value="1"/>
</dbReference>
<evidence type="ECO:0000256" key="6">
    <source>
        <dbReference type="ARBA" id="ARBA00023242"/>
    </source>
</evidence>
<keyword evidence="5" id="KW-0862">Zinc</keyword>
<evidence type="ECO:0000313" key="9">
    <source>
        <dbReference type="Ensembl" id="ENSSTUP00000059591.1"/>
    </source>
</evidence>
<dbReference type="GO" id="GO:0008270">
    <property type="term" value="F:zinc ion binding"/>
    <property type="evidence" value="ECO:0007669"/>
    <property type="project" value="UniProtKB-KW"/>
</dbReference>
<dbReference type="Ensembl" id="ENSSTUT00000062713.1">
    <property type="protein sequence ID" value="ENSSTUP00000059591.1"/>
    <property type="gene ID" value="ENSSTUG00000025679.1"/>
</dbReference>
<accession>A0A674AMK7</accession>
<dbReference type="GO" id="GO:0010468">
    <property type="term" value="P:regulation of gene expression"/>
    <property type="evidence" value="ECO:0007669"/>
    <property type="project" value="TreeGrafter"/>
</dbReference>
<dbReference type="Pfam" id="PF00096">
    <property type="entry name" value="zf-C2H2"/>
    <property type="match status" value="2"/>
</dbReference>
<dbReference type="OMA" id="HQSAIHN"/>